<protein>
    <submittedName>
        <fullName evidence="1">Uncharacterized protein</fullName>
    </submittedName>
</protein>
<name>A0A7Y9XYA4_9SPHN</name>
<comment type="caution">
    <text evidence="1">The sequence shown here is derived from an EMBL/GenBank/DDBJ whole genome shotgun (WGS) entry which is preliminary data.</text>
</comment>
<sequence>MIDQVLAVLFVGSALLAGGTIAATVRRYADAIPALRREVASAVAERELRFSTREYSVPSVRARVLRPVFGTAGDVRSVRPARALQLRAAA</sequence>
<dbReference type="AlphaFoldDB" id="A0A7Y9XYA4"/>
<accession>A0A7Y9XYA4</accession>
<dbReference type="EMBL" id="JACBZF010000008">
    <property type="protein sequence ID" value="NYH96851.1"/>
    <property type="molecule type" value="Genomic_DNA"/>
</dbReference>
<evidence type="ECO:0000313" key="1">
    <source>
        <dbReference type="EMBL" id="NYH96851.1"/>
    </source>
</evidence>
<evidence type="ECO:0000313" key="2">
    <source>
        <dbReference type="Proteomes" id="UP000522081"/>
    </source>
</evidence>
<gene>
    <name evidence="1" type="ORF">FHS75_003202</name>
</gene>
<dbReference type="Proteomes" id="UP000522081">
    <property type="component" value="Unassembled WGS sequence"/>
</dbReference>
<proteinExistence type="predicted"/>
<organism evidence="1 2">
    <name type="scientific">Novosphingobium marinum</name>
    <dbReference type="NCBI Taxonomy" id="1514948"/>
    <lineage>
        <taxon>Bacteria</taxon>
        <taxon>Pseudomonadati</taxon>
        <taxon>Pseudomonadota</taxon>
        <taxon>Alphaproteobacteria</taxon>
        <taxon>Sphingomonadales</taxon>
        <taxon>Sphingomonadaceae</taxon>
        <taxon>Novosphingobium</taxon>
    </lineage>
</organism>
<dbReference type="RefSeq" id="WP_179408658.1">
    <property type="nucleotide sequence ID" value="NZ_BMGF01000010.1"/>
</dbReference>
<reference evidence="1 2" key="1">
    <citation type="submission" date="2020-07" db="EMBL/GenBank/DDBJ databases">
        <title>Genomic Encyclopedia of Type Strains, Phase IV (KMG-IV): sequencing the most valuable type-strain genomes for metagenomic binning, comparative biology and taxonomic classification.</title>
        <authorList>
            <person name="Goeker M."/>
        </authorList>
    </citation>
    <scope>NUCLEOTIDE SEQUENCE [LARGE SCALE GENOMIC DNA]</scope>
    <source>
        <strain evidence="1 2">DSM 29043</strain>
    </source>
</reference>
<keyword evidence="2" id="KW-1185">Reference proteome</keyword>